<feature type="region of interest" description="Disordered" evidence="2">
    <location>
        <begin position="1"/>
        <end position="35"/>
    </location>
</feature>
<feature type="region of interest" description="Disordered" evidence="2">
    <location>
        <begin position="1019"/>
        <end position="1038"/>
    </location>
</feature>
<feature type="compositionally biased region" description="Polar residues" evidence="2">
    <location>
        <begin position="1730"/>
        <end position="1827"/>
    </location>
</feature>
<organism evidence="3 4">
    <name type="scientific">Paenibacillus oryzisoli</name>
    <dbReference type="NCBI Taxonomy" id="1850517"/>
    <lineage>
        <taxon>Bacteria</taxon>
        <taxon>Bacillati</taxon>
        <taxon>Bacillota</taxon>
        <taxon>Bacilli</taxon>
        <taxon>Bacillales</taxon>
        <taxon>Paenibacillaceae</taxon>
        <taxon>Paenibacillus</taxon>
    </lineage>
</organism>
<feature type="compositionally biased region" description="Basic and acidic residues" evidence="2">
    <location>
        <begin position="412"/>
        <end position="431"/>
    </location>
</feature>
<protein>
    <submittedName>
        <fullName evidence="3">Uncharacterized protein</fullName>
    </submittedName>
</protein>
<dbReference type="Proteomes" id="UP000078454">
    <property type="component" value="Unassembled WGS sequence"/>
</dbReference>
<accession>A0A198ABN8</accession>
<feature type="region of interest" description="Disordered" evidence="2">
    <location>
        <begin position="1184"/>
        <end position="1216"/>
    </location>
</feature>
<dbReference type="RefSeq" id="WP_068664315.1">
    <property type="nucleotide sequence ID" value="NZ_LYPB01000064.1"/>
</dbReference>
<feature type="region of interest" description="Disordered" evidence="2">
    <location>
        <begin position="412"/>
        <end position="441"/>
    </location>
</feature>
<proteinExistence type="predicted"/>
<feature type="region of interest" description="Disordered" evidence="2">
    <location>
        <begin position="1722"/>
        <end position="1827"/>
    </location>
</feature>
<feature type="region of interest" description="Disordered" evidence="2">
    <location>
        <begin position="896"/>
        <end position="924"/>
    </location>
</feature>
<feature type="region of interest" description="Disordered" evidence="2">
    <location>
        <begin position="1389"/>
        <end position="1410"/>
    </location>
</feature>
<feature type="compositionally biased region" description="Basic and acidic residues" evidence="2">
    <location>
        <begin position="640"/>
        <end position="653"/>
    </location>
</feature>
<comment type="caution">
    <text evidence="3">The sequence shown here is derived from an EMBL/GenBank/DDBJ whole genome shotgun (WGS) entry which is preliminary data.</text>
</comment>
<feature type="region of interest" description="Disordered" evidence="2">
    <location>
        <begin position="1229"/>
        <end position="1281"/>
    </location>
</feature>
<feature type="region of interest" description="Disordered" evidence="2">
    <location>
        <begin position="1104"/>
        <end position="1123"/>
    </location>
</feature>
<feature type="region of interest" description="Disordered" evidence="2">
    <location>
        <begin position="1593"/>
        <end position="1632"/>
    </location>
</feature>
<feature type="coiled-coil region" evidence="1">
    <location>
        <begin position="521"/>
        <end position="597"/>
    </location>
</feature>
<feature type="compositionally biased region" description="Polar residues" evidence="2">
    <location>
        <begin position="767"/>
        <end position="783"/>
    </location>
</feature>
<feature type="compositionally biased region" description="Basic residues" evidence="2">
    <location>
        <begin position="1"/>
        <end position="13"/>
    </location>
</feature>
<feature type="region of interest" description="Disordered" evidence="2">
    <location>
        <begin position="1440"/>
        <end position="1461"/>
    </location>
</feature>
<evidence type="ECO:0000256" key="2">
    <source>
        <dbReference type="SAM" id="MobiDB-lite"/>
    </source>
</evidence>
<feature type="region of interest" description="Disordered" evidence="2">
    <location>
        <begin position="767"/>
        <end position="786"/>
    </location>
</feature>
<feature type="compositionally biased region" description="Polar residues" evidence="2">
    <location>
        <begin position="25"/>
        <end position="35"/>
    </location>
</feature>
<feature type="region of interest" description="Disordered" evidence="2">
    <location>
        <begin position="469"/>
        <end position="488"/>
    </location>
</feature>
<feature type="compositionally biased region" description="Basic and acidic residues" evidence="2">
    <location>
        <begin position="1258"/>
        <end position="1270"/>
    </location>
</feature>
<feature type="region of interest" description="Disordered" evidence="2">
    <location>
        <begin position="717"/>
        <end position="745"/>
    </location>
</feature>
<feature type="region of interest" description="Disordered" evidence="2">
    <location>
        <begin position="828"/>
        <end position="852"/>
    </location>
</feature>
<name>A0A198ABN8_9BACL</name>
<feature type="region of interest" description="Disordered" evidence="2">
    <location>
        <begin position="619"/>
        <end position="653"/>
    </location>
</feature>
<feature type="compositionally biased region" description="Polar residues" evidence="2">
    <location>
        <begin position="1023"/>
        <end position="1034"/>
    </location>
</feature>
<sequence>MKSRQSHKPRGRKSNGSLRSAVGKRTSTVGQTSRQAKQFASGIMGKYGWDRNNYLGMFALIFKGKGLLTDKELASIQNPSDRAWILQLQLQLQNLKHPESAPLITKQQTIQQIEKLVTQSGYQIPKQVLVDESQKEVSRVSSEHTTAAVDVPVKKKRGRKAKKNKELAAQVLAEQEMIYAAKHNLTQSKQETINNVNKRNSPIMQRSMRQLVASIGMLAHSTSSKMNQPSPTVNGVQHTGRTTNISQKTVNLLFKQALRDNKNTSVVRSIEQEGQTRARANHSNVAQHVDAIQNASLWLEQFQSGKLSLGRNDDAAVSVRFSEQSKLPSNPSVFNVAKLILQEITHTPMSHNHRGLPQLSSSIMNDHEVPRARFTDLQAFEKSMPMKLGEGPFSGKPSPSTVRFIRSLLSKHAEGQDVQTDKRQPVDRDQPEGPLRASRNESAIAKGFLSSSLQPMAINAASLTSRLPRSMHASANSSSPSRSRIRGFDASTTTIWRKLGEQPEVAQTQPVSHVLQEQGALTEVVQRLQQERDEIRLQEAASSQLEVIEQLRNQQEQQEVQQRVQREELQEQQESRQRVQREELQEQQESRQRVQREELQGQHEAQQWVQRAELQDQQVMQQRLQSEEPQETEQASSSAHEPERQSQRLGRDNSHELFETQVTQSINENRLQRKLQVDLEQEVHDLQAKQQVEPVEQSKQGQQRQDEDAAEFVIVQQFEQPGKRKRGRPRKPSGDLQTRKETTKEIIVGSPESAPIIADVQLLENTTSDAETESTPEQPQTASKHVDVVTAHPSQVFRKPALMENRKAKAQKIQSNESWLQQLVTIQRQPSPNNDSFIRSTNSVNQDGKQVRTNRATAQLSVNVVRPDLGTDVLARSASKLRDQRRKESVIVPRNTSRTINGEEQRRSTRLHRQQENRSVDSNILPIQQELGVSHSKTQSVQEDKTRNGLIKQEDQLLSNSFGVSEKSPTAKLTPENAARIAGASVRSIGTLLPSTSIEQRSTMNREVVRLLRYTLRSPGVGPSNNKSTVQQQPGVPENQARLGPQVMALRHTLAAETAAKVAESSMAFVNSGKVAGDGSQLLQRSLRQSASLIQKVRSLVSTEADRENGAHSAAGTSEIQTSVREQSLDKVASEITNVGFVQPASRTPLNMVRRDESPTRVDQVREQQARIQRRIDLGQFISRKPTLSPRTDSILTNSDNDTTRSSSTGARVRDQLTLRAGRIENGMIPRRGVGSKDAPPLETPSMAEQGSVQPVADVERKDERQHDSAVSDVETSEPVTGDVGVRTSLIRENFSSSSRMDTVIDGQNSEAATLGQLSRLDREVDSQLGQPAREIVRGEIVQRPFFVEHSRSSNPSNRNEHAIQARSIGNGVLGTLVQRSLGITSGLRVRRADQSDTNQSRSASGEWIRSNLVQRSSEDGIRDKARQVVIGEKEGRIDRRVDSEPVRSAKRASAGTTSSSLTKRAVDLTNRKILGQRTLEASIGLQGTEAAAGHLIQRASETRIRQLIQQVSAPDIRQGLLQRGDGGASSKREAMKWSGAQAEHLQRRIVVDGSERAPMQEVHGSENRLEAERFQTDSAEQTIRAMVSAQVEEQRAQGLEPAAASRAAEPVSTARAARAPKARQSTSMTPRVMPLLASSAGALRAAPAGMAAASPAAAEHRLPARGMGSLVQAAAAGGAAAATAGALSGASITNSSSQGWSAALTKPLPTQVQRLARPVDATRGGADSMQGTPAQSVPMQSRSQQLSIGASHQSTPTLSVLQQSRTQQPSIGASHQGTPTLSVLQQSRSQQPSIGASHQGTPALSVPMQSRTQQPSIGASHQGTPMLSVPMQTASQEHLASPLSMLEHKQAPTSQLANAPLDMDWLRTKTSADSEPAPAAPVDLAPPELSEGQLQELIKQLPQLDISKIADKVYREIEKKMKFERQRRGI</sequence>
<feature type="compositionally biased region" description="Low complexity" evidence="2">
    <location>
        <begin position="470"/>
        <end position="482"/>
    </location>
</feature>
<gene>
    <name evidence="3" type="ORF">A8708_03825</name>
</gene>
<evidence type="ECO:0000313" key="4">
    <source>
        <dbReference type="Proteomes" id="UP000078454"/>
    </source>
</evidence>
<feature type="compositionally biased region" description="Basic and acidic residues" evidence="2">
    <location>
        <begin position="901"/>
        <end position="919"/>
    </location>
</feature>
<dbReference type="EMBL" id="LYPB01000064">
    <property type="protein sequence ID" value="OAS18510.1"/>
    <property type="molecule type" value="Genomic_DNA"/>
</dbReference>
<dbReference type="OrthoDB" id="2480932at2"/>
<evidence type="ECO:0000313" key="3">
    <source>
        <dbReference type="EMBL" id="OAS18510.1"/>
    </source>
</evidence>
<keyword evidence="1" id="KW-0175">Coiled coil</keyword>
<keyword evidence="4" id="KW-1185">Reference proteome</keyword>
<feature type="region of interest" description="Disordered" evidence="2">
    <location>
        <begin position="688"/>
        <end position="707"/>
    </location>
</feature>
<evidence type="ECO:0000256" key="1">
    <source>
        <dbReference type="SAM" id="Coils"/>
    </source>
</evidence>
<reference evidence="3 4" key="1">
    <citation type="submission" date="2016-05" db="EMBL/GenBank/DDBJ databases">
        <title>Paenibacillus sp. 1ZS3-15 nov., isolated from the rhizosphere soil.</title>
        <authorList>
            <person name="Zhang X.X."/>
            <person name="Zhang J."/>
        </authorList>
    </citation>
    <scope>NUCLEOTIDE SEQUENCE [LARGE SCALE GENOMIC DNA]</scope>
    <source>
        <strain evidence="3 4">1ZS3-15</strain>
    </source>
</reference>
<dbReference type="STRING" id="1850517.A8708_03825"/>
<feature type="compositionally biased region" description="Low complexity" evidence="2">
    <location>
        <begin position="1197"/>
        <end position="1209"/>
    </location>
</feature>